<comment type="caution">
    <text evidence="1">The sequence shown here is derived from an EMBL/GenBank/DDBJ whole genome shotgun (WGS) entry which is preliminary data.</text>
</comment>
<name>A0A9X2X704_9HYPH</name>
<dbReference type="Proteomes" id="UP001149009">
    <property type="component" value="Unassembled WGS sequence"/>
</dbReference>
<sequence>MLRQPHTSSREIIVANAIREVVSELRLVDPADYIALIRLESMASLSDIVMSAAELYLMPGTLRLGHGSEAHISWNEPPRIVLDLELRPKGVRVYLKLTLSADEASVELGYVAFDKPSDDPEANTLFLQQALENARLRRTPPSRAGCDTQTG</sequence>
<keyword evidence="2" id="KW-1185">Reference proteome</keyword>
<evidence type="ECO:0000313" key="2">
    <source>
        <dbReference type="Proteomes" id="UP001149009"/>
    </source>
</evidence>
<organism evidence="1 2">
    <name type="scientific">Chelativorans petroleitrophicus</name>
    <dbReference type="NCBI Taxonomy" id="2975484"/>
    <lineage>
        <taxon>Bacteria</taxon>
        <taxon>Pseudomonadati</taxon>
        <taxon>Pseudomonadota</taxon>
        <taxon>Alphaproteobacteria</taxon>
        <taxon>Hyphomicrobiales</taxon>
        <taxon>Phyllobacteriaceae</taxon>
        <taxon>Chelativorans</taxon>
    </lineage>
</organism>
<reference evidence="1" key="1">
    <citation type="submission" date="2022-08" db="EMBL/GenBank/DDBJ databases">
        <title>Chelativorans sichuanense sp. nov., a paraffin oil-degrading bacterium isolated from a mixture of oil-based drill cuttings and paddy soil.</title>
        <authorList>
            <person name="Yu J."/>
            <person name="Liu H."/>
            <person name="Chen Q."/>
        </authorList>
    </citation>
    <scope>NUCLEOTIDE SEQUENCE</scope>
    <source>
        <strain evidence="1">SCAU 2101</strain>
    </source>
</reference>
<gene>
    <name evidence="1" type="ORF">NYR54_03105</name>
</gene>
<dbReference type="RefSeq" id="WP_261513995.1">
    <property type="nucleotide sequence ID" value="NZ_JAODNV010000004.1"/>
</dbReference>
<evidence type="ECO:0000313" key="1">
    <source>
        <dbReference type="EMBL" id="MCT8989291.1"/>
    </source>
</evidence>
<dbReference type="EMBL" id="JAODNV010000004">
    <property type="protein sequence ID" value="MCT8989291.1"/>
    <property type="molecule type" value="Genomic_DNA"/>
</dbReference>
<accession>A0A9X2X704</accession>
<protein>
    <submittedName>
        <fullName evidence="1">Uncharacterized protein</fullName>
    </submittedName>
</protein>
<dbReference type="AlphaFoldDB" id="A0A9X2X704"/>
<proteinExistence type="predicted"/>